<evidence type="ECO:0000313" key="3">
    <source>
        <dbReference type="EMBL" id="MFC4302842.1"/>
    </source>
</evidence>
<sequence length="362" mass="40573">MMKLIRIIASLLTLSLMCGIAAAKAADGKPSDWAKTTVNEAIAMGLVPERLQMKYQDPITREEFSELIVRTIFVKLKEEAERQGLSDYWTPEKVLRKVDLDIEFADARQEHVKLAFILGSVNGVSESQFAPNRRITRQEAATMLVNTSHIANKMSYLPKEQLRYADFDKIASWAKPAVQASAASGLMEGAGGKFNYAGHFTREQSIATMLRLYRSPYVFALRGNLAVNPAYNELRYNIGSDYIQVAYHPGGSAQTALASAMYRSWHLHPATAEAKDQFSMEKAIALFAFSGQLKPNDYPAVIEPTIVGRTSKWDYGWMKVSIFNKDSVLRFEIAPSKGYMMDMPAYMYGYPPVPVKVRPIPE</sequence>
<proteinExistence type="predicted"/>
<feature type="chain" id="PRO_5046752543" evidence="1">
    <location>
        <begin position="26"/>
        <end position="362"/>
    </location>
</feature>
<evidence type="ECO:0000313" key="4">
    <source>
        <dbReference type="Proteomes" id="UP001595755"/>
    </source>
</evidence>
<keyword evidence="4" id="KW-1185">Reference proteome</keyword>
<feature type="domain" description="SLH" evidence="2">
    <location>
        <begin position="161"/>
        <end position="223"/>
    </location>
</feature>
<feature type="domain" description="SLH" evidence="2">
    <location>
        <begin position="21"/>
        <end position="82"/>
    </location>
</feature>
<accession>A0ABV8S621</accession>
<feature type="signal peptide" evidence="1">
    <location>
        <begin position="1"/>
        <end position="25"/>
    </location>
</feature>
<dbReference type="PROSITE" id="PS51272">
    <property type="entry name" value="SLH"/>
    <property type="match status" value="3"/>
</dbReference>
<dbReference type="InterPro" id="IPR001119">
    <property type="entry name" value="SLH_dom"/>
</dbReference>
<organism evidence="3 4">
    <name type="scientific">Cohnella boryungensis</name>
    <dbReference type="NCBI Taxonomy" id="768479"/>
    <lineage>
        <taxon>Bacteria</taxon>
        <taxon>Bacillati</taxon>
        <taxon>Bacillota</taxon>
        <taxon>Bacilli</taxon>
        <taxon>Bacillales</taxon>
        <taxon>Paenibacillaceae</taxon>
        <taxon>Cohnella</taxon>
    </lineage>
</organism>
<gene>
    <name evidence="3" type="ORF">ACFO1S_05215</name>
</gene>
<reference evidence="4" key="1">
    <citation type="journal article" date="2019" name="Int. J. Syst. Evol. Microbiol.">
        <title>The Global Catalogue of Microorganisms (GCM) 10K type strain sequencing project: providing services to taxonomists for standard genome sequencing and annotation.</title>
        <authorList>
            <consortium name="The Broad Institute Genomics Platform"/>
            <consortium name="The Broad Institute Genome Sequencing Center for Infectious Disease"/>
            <person name="Wu L."/>
            <person name="Ma J."/>
        </authorList>
    </citation>
    <scope>NUCLEOTIDE SEQUENCE [LARGE SCALE GENOMIC DNA]</scope>
    <source>
        <strain evidence="4">CGMCC 4.1641</strain>
    </source>
</reference>
<evidence type="ECO:0000259" key="2">
    <source>
        <dbReference type="PROSITE" id="PS51272"/>
    </source>
</evidence>
<evidence type="ECO:0000256" key="1">
    <source>
        <dbReference type="SAM" id="SignalP"/>
    </source>
</evidence>
<protein>
    <submittedName>
        <fullName evidence="3">S-layer homology domain-containing protein</fullName>
    </submittedName>
</protein>
<name>A0ABV8S621_9BACL</name>
<feature type="domain" description="SLH" evidence="2">
    <location>
        <begin position="95"/>
        <end position="158"/>
    </location>
</feature>
<dbReference type="Pfam" id="PF00395">
    <property type="entry name" value="SLH"/>
    <property type="match status" value="2"/>
</dbReference>
<dbReference type="Proteomes" id="UP001595755">
    <property type="component" value="Unassembled WGS sequence"/>
</dbReference>
<dbReference type="EMBL" id="JBHSED010000005">
    <property type="protein sequence ID" value="MFC4302842.1"/>
    <property type="molecule type" value="Genomic_DNA"/>
</dbReference>
<comment type="caution">
    <text evidence="3">The sequence shown here is derived from an EMBL/GenBank/DDBJ whole genome shotgun (WGS) entry which is preliminary data.</text>
</comment>
<dbReference type="RefSeq" id="WP_204603291.1">
    <property type="nucleotide sequence ID" value="NZ_JBHSED010000005.1"/>
</dbReference>
<keyword evidence="1" id="KW-0732">Signal</keyword>